<dbReference type="PROSITE" id="PS51882">
    <property type="entry name" value="G_ALPHA"/>
    <property type="match status" value="1"/>
</dbReference>
<keyword evidence="2 5" id="KW-0547">Nucleotide-binding</keyword>
<evidence type="ECO:0000256" key="4">
    <source>
        <dbReference type="ARBA" id="ARBA00023224"/>
    </source>
</evidence>
<evidence type="ECO:0000256" key="7">
    <source>
        <dbReference type="SAM" id="MobiDB-lite"/>
    </source>
</evidence>
<dbReference type="Gene3D" id="3.40.50.300">
    <property type="entry name" value="P-loop containing nucleotide triphosphate hydrolases"/>
    <property type="match status" value="1"/>
</dbReference>
<dbReference type="InterPro" id="IPR011025">
    <property type="entry name" value="GproteinA_insert"/>
</dbReference>
<dbReference type="OrthoDB" id="5817230at2759"/>
<dbReference type="SUPFAM" id="SSF47895">
    <property type="entry name" value="Transducin (alpha subunit), insertion domain"/>
    <property type="match status" value="1"/>
</dbReference>
<keyword evidence="9" id="KW-1185">Reference proteome</keyword>
<sequence>MPSLHLSGNGRPRVLPSLQGSSKGIKVVGNGNRLRPSTLRNNNNNQRTGQRQTLGNGNREVVDFSVDKKVLDQHSTPVHKNNGKGVEHSGTGTLDIMDERSPVEQDDNDNDNDNESETNQTASFKNDDFAQVQELLDKAYAELELRQLSSTNKHGQHMKHIVLQRPKRQKGDEYNARVKTIATSNNGTTNNNNYNNNNSIVNIATSKNNTFHLSITAPRLTPQYLIWIGKAIDRLWNISEIRKIHEDRGKYQQFSFPENMDYYFDKILEIFSPQYTPDDEDMLKVKIRTTGQITQHFPIERRKDMFWRFMIAWISFFDNATALLYVAALNHYCTVCFEDETLNAMIESIILFNELVNNKWFKTTEVILFLNKDDLFRERLLQGVPLSVCFNHSNVNENFDWTGEIWNGYNYNDPIPNNLISQETGKPLTDSQWFIVCYKQAITFIQRQYAKCCGKNKTASTVSQERLYTHVTNATSKDNVQKVFWDVQNIVIASNLKQGGLII</sequence>
<evidence type="ECO:0000313" key="9">
    <source>
        <dbReference type="Proteomes" id="UP000023152"/>
    </source>
</evidence>
<feature type="compositionally biased region" description="Low complexity" evidence="7">
    <location>
        <begin position="32"/>
        <end position="54"/>
    </location>
</feature>
<keyword evidence="1 6" id="KW-0479">Metal-binding</keyword>
<accession>X6NQS7</accession>
<dbReference type="PANTHER" id="PTHR10218:SF302">
    <property type="entry name" value="GUANINE NUCLEOTIDE-BINDING PROTEIN ALPHA-5 SUBUNIT"/>
    <property type="match status" value="1"/>
</dbReference>
<keyword evidence="3 5" id="KW-0342">GTP-binding</keyword>
<feature type="binding site" evidence="5">
    <location>
        <begin position="283"/>
        <end position="289"/>
    </location>
    <ligand>
        <name>GTP</name>
        <dbReference type="ChEBI" id="CHEBI:37565"/>
    </ligand>
</feature>
<dbReference type="GO" id="GO:0031683">
    <property type="term" value="F:G-protein beta/gamma-subunit complex binding"/>
    <property type="evidence" value="ECO:0007669"/>
    <property type="project" value="InterPro"/>
</dbReference>
<evidence type="ECO:0000313" key="8">
    <source>
        <dbReference type="EMBL" id="ETO27712.1"/>
    </source>
</evidence>
<dbReference type="AlphaFoldDB" id="X6NQS7"/>
<dbReference type="EMBL" id="ASPP01007093">
    <property type="protein sequence ID" value="ETO27712.1"/>
    <property type="molecule type" value="Genomic_DNA"/>
</dbReference>
<keyword evidence="4" id="KW-0807">Transducer</keyword>
<dbReference type="SUPFAM" id="SSF52540">
    <property type="entry name" value="P-loop containing nucleoside triphosphate hydrolases"/>
    <property type="match status" value="1"/>
</dbReference>
<dbReference type="GO" id="GO:0005834">
    <property type="term" value="C:heterotrimeric G-protein complex"/>
    <property type="evidence" value="ECO:0007669"/>
    <property type="project" value="TreeGrafter"/>
</dbReference>
<dbReference type="SMART" id="SM00275">
    <property type="entry name" value="G_alpha"/>
    <property type="match status" value="1"/>
</dbReference>
<dbReference type="InterPro" id="IPR001019">
    <property type="entry name" value="Gprotein_alpha_su"/>
</dbReference>
<protein>
    <submittedName>
        <fullName evidence="8">Uncharacterized protein</fullName>
    </submittedName>
</protein>
<organism evidence="8 9">
    <name type="scientific">Reticulomyxa filosa</name>
    <dbReference type="NCBI Taxonomy" id="46433"/>
    <lineage>
        <taxon>Eukaryota</taxon>
        <taxon>Sar</taxon>
        <taxon>Rhizaria</taxon>
        <taxon>Retaria</taxon>
        <taxon>Foraminifera</taxon>
        <taxon>Monothalamids</taxon>
        <taxon>Reticulomyxidae</taxon>
        <taxon>Reticulomyxa</taxon>
    </lineage>
</organism>
<dbReference type="Pfam" id="PF00503">
    <property type="entry name" value="G-alpha"/>
    <property type="match status" value="1"/>
</dbReference>
<dbReference type="PANTHER" id="PTHR10218">
    <property type="entry name" value="GTP-BINDING PROTEIN ALPHA SUBUNIT"/>
    <property type="match status" value="1"/>
</dbReference>
<dbReference type="Gene3D" id="1.10.400.10">
    <property type="entry name" value="GI Alpha 1, domain 2-like"/>
    <property type="match status" value="1"/>
</dbReference>
<evidence type="ECO:0000256" key="1">
    <source>
        <dbReference type="ARBA" id="ARBA00022723"/>
    </source>
</evidence>
<dbReference type="Proteomes" id="UP000023152">
    <property type="component" value="Unassembled WGS sequence"/>
</dbReference>
<evidence type="ECO:0000256" key="3">
    <source>
        <dbReference type="ARBA" id="ARBA00023134"/>
    </source>
</evidence>
<feature type="compositionally biased region" description="Acidic residues" evidence="7">
    <location>
        <begin position="104"/>
        <end position="116"/>
    </location>
</feature>
<feature type="binding site" evidence="5">
    <location>
        <begin position="371"/>
        <end position="374"/>
    </location>
    <ligand>
        <name>GTP</name>
        <dbReference type="ChEBI" id="CHEBI:37565"/>
    </ligand>
</feature>
<gene>
    <name evidence="8" type="ORF">RFI_09420</name>
</gene>
<name>X6NQS7_RETFI</name>
<dbReference type="GO" id="GO:0001664">
    <property type="term" value="F:G protein-coupled receptor binding"/>
    <property type="evidence" value="ECO:0007669"/>
    <property type="project" value="TreeGrafter"/>
</dbReference>
<proteinExistence type="predicted"/>
<evidence type="ECO:0000256" key="5">
    <source>
        <dbReference type="PIRSR" id="PIRSR601019-1"/>
    </source>
</evidence>
<evidence type="ECO:0000256" key="2">
    <source>
        <dbReference type="ARBA" id="ARBA00022741"/>
    </source>
</evidence>
<dbReference type="PRINTS" id="PR00318">
    <property type="entry name" value="GPROTEINA"/>
</dbReference>
<dbReference type="GO" id="GO:0007188">
    <property type="term" value="P:adenylate cyclase-modulating G protein-coupled receptor signaling pathway"/>
    <property type="evidence" value="ECO:0007669"/>
    <property type="project" value="TreeGrafter"/>
</dbReference>
<dbReference type="GO" id="GO:0005525">
    <property type="term" value="F:GTP binding"/>
    <property type="evidence" value="ECO:0007669"/>
    <property type="project" value="UniProtKB-KW"/>
</dbReference>
<evidence type="ECO:0000256" key="6">
    <source>
        <dbReference type="PIRSR" id="PIRSR601019-2"/>
    </source>
</evidence>
<keyword evidence="6" id="KW-0460">Magnesium</keyword>
<dbReference type="GO" id="GO:0046872">
    <property type="term" value="F:metal ion binding"/>
    <property type="evidence" value="ECO:0007669"/>
    <property type="project" value="UniProtKB-KW"/>
</dbReference>
<dbReference type="InterPro" id="IPR027417">
    <property type="entry name" value="P-loop_NTPase"/>
</dbReference>
<reference evidence="8 9" key="1">
    <citation type="journal article" date="2013" name="Curr. Biol.">
        <title>The Genome of the Foraminiferan Reticulomyxa filosa.</title>
        <authorList>
            <person name="Glockner G."/>
            <person name="Hulsmann N."/>
            <person name="Schleicher M."/>
            <person name="Noegel A.A."/>
            <person name="Eichinger L."/>
            <person name="Gallinger C."/>
            <person name="Pawlowski J."/>
            <person name="Sierra R."/>
            <person name="Euteneuer U."/>
            <person name="Pillet L."/>
            <person name="Moustafa A."/>
            <person name="Platzer M."/>
            <person name="Groth M."/>
            <person name="Szafranski K."/>
            <person name="Schliwa M."/>
        </authorList>
    </citation>
    <scope>NUCLEOTIDE SEQUENCE [LARGE SCALE GENOMIC DNA]</scope>
</reference>
<feature type="binding site" evidence="6">
    <location>
        <position position="289"/>
    </location>
    <ligand>
        <name>Mg(2+)</name>
        <dbReference type="ChEBI" id="CHEBI:18420"/>
    </ligand>
</feature>
<comment type="caution">
    <text evidence="8">The sequence shown here is derived from an EMBL/GenBank/DDBJ whole genome shotgun (WGS) entry which is preliminary data.</text>
</comment>
<feature type="region of interest" description="Disordered" evidence="7">
    <location>
        <begin position="1"/>
        <end position="58"/>
    </location>
</feature>
<feature type="region of interest" description="Disordered" evidence="7">
    <location>
        <begin position="73"/>
        <end position="128"/>
    </location>
</feature>
<dbReference type="GO" id="GO:0003924">
    <property type="term" value="F:GTPase activity"/>
    <property type="evidence" value="ECO:0007669"/>
    <property type="project" value="InterPro"/>
</dbReference>
<dbReference type="GO" id="GO:0005737">
    <property type="term" value="C:cytoplasm"/>
    <property type="evidence" value="ECO:0007669"/>
    <property type="project" value="TreeGrafter"/>
</dbReference>